<evidence type="ECO:0000256" key="7">
    <source>
        <dbReference type="ARBA" id="ARBA00022729"/>
    </source>
</evidence>
<dbReference type="InterPro" id="IPR046956">
    <property type="entry name" value="RLP23-like"/>
</dbReference>
<dbReference type="InterPro" id="IPR003591">
    <property type="entry name" value="Leu-rich_rpt_typical-subtyp"/>
</dbReference>
<feature type="compositionally biased region" description="Basic and acidic residues" evidence="13">
    <location>
        <begin position="1148"/>
        <end position="1166"/>
    </location>
</feature>
<dbReference type="Pfam" id="PF13855">
    <property type="entry name" value="LRR_8"/>
    <property type="match status" value="3"/>
</dbReference>
<feature type="domain" description="Leucine-rich repeat-containing N-terminal plant-type" evidence="15">
    <location>
        <begin position="36"/>
        <end position="72"/>
    </location>
</feature>
<comment type="similarity">
    <text evidence="3">Belongs to the RLP family.</text>
</comment>
<dbReference type="InterPro" id="IPR032675">
    <property type="entry name" value="LRR_dom_sf"/>
</dbReference>
<dbReference type="PANTHER" id="PTHR48063:SF101">
    <property type="entry name" value="LRR RECEPTOR-LIKE SERINE_THREONINE-PROTEIN KINASE FLS2"/>
    <property type="match status" value="1"/>
</dbReference>
<keyword evidence="10" id="KW-0472">Membrane</keyword>
<keyword evidence="8" id="KW-0677">Repeat</keyword>
<keyword evidence="12" id="KW-0325">Glycoprotein</keyword>
<proteinExistence type="inferred from homology"/>
<feature type="compositionally biased region" description="Acidic residues" evidence="13">
    <location>
        <begin position="1184"/>
        <end position="1197"/>
    </location>
</feature>
<dbReference type="PRINTS" id="PR00019">
    <property type="entry name" value="LEURICHRPT"/>
</dbReference>
<reference evidence="17 18" key="1">
    <citation type="journal article" date="2023" name="Hortic Res">
        <title>The complete reference genome for grapevine (Vitis vinifera L.) genetics and breeding.</title>
        <authorList>
            <person name="Shi X."/>
            <person name="Cao S."/>
            <person name="Wang X."/>
            <person name="Huang S."/>
            <person name="Wang Y."/>
            <person name="Liu Z."/>
            <person name="Liu W."/>
            <person name="Leng X."/>
            <person name="Peng Y."/>
            <person name="Wang N."/>
            <person name="Wang Y."/>
            <person name="Ma Z."/>
            <person name="Xu X."/>
            <person name="Zhang F."/>
            <person name="Xue H."/>
            <person name="Zhong H."/>
            <person name="Wang Y."/>
            <person name="Zhang K."/>
            <person name="Velt A."/>
            <person name="Avia K."/>
            <person name="Holtgrawe D."/>
            <person name="Grimplet J."/>
            <person name="Matus J.T."/>
            <person name="Ware D."/>
            <person name="Wu X."/>
            <person name="Wang H."/>
            <person name="Liu C."/>
            <person name="Fang Y."/>
            <person name="Rustenholz C."/>
            <person name="Cheng Z."/>
            <person name="Xiao H."/>
            <person name="Zhou Y."/>
        </authorList>
    </citation>
    <scope>NUCLEOTIDE SEQUENCE [LARGE SCALE GENOMIC DNA]</scope>
    <source>
        <strain evidence="18">cv. Pinot noir / PN40024</strain>
        <tissue evidence="17">Leaf</tissue>
    </source>
</reference>
<evidence type="ECO:0000256" key="9">
    <source>
        <dbReference type="ARBA" id="ARBA00022989"/>
    </source>
</evidence>
<evidence type="ECO:0000259" key="16">
    <source>
        <dbReference type="Pfam" id="PF23598"/>
    </source>
</evidence>
<dbReference type="Gene3D" id="3.80.10.10">
    <property type="entry name" value="Ribonuclease Inhibitor"/>
    <property type="match status" value="5"/>
</dbReference>
<evidence type="ECO:0000256" key="1">
    <source>
        <dbReference type="ARBA" id="ARBA00004251"/>
    </source>
</evidence>
<dbReference type="InterPro" id="IPR001611">
    <property type="entry name" value="Leu-rich_rpt"/>
</dbReference>
<dbReference type="SMART" id="SM00365">
    <property type="entry name" value="LRR_SD22"/>
    <property type="match status" value="4"/>
</dbReference>
<keyword evidence="18" id="KW-1185">Reference proteome</keyword>
<feature type="signal peptide" evidence="14">
    <location>
        <begin position="1"/>
        <end position="23"/>
    </location>
</feature>
<evidence type="ECO:0000256" key="13">
    <source>
        <dbReference type="SAM" id="MobiDB-lite"/>
    </source>
</evidence>
<gene>
    <name evidence="17" type="ORF">VitviT2T_024148</name>
</gene>
<dbReference type="SMART" id="SM00369">
    <property type="entry name" value="LRR_TYP"/>
    <property type="match status" value="8"/>
</dbReference>
<dbReference type="Pfam" id="PF09184">
    <property type="entry name" value="PPP4R2"/>
    <property type="match status" value="1"/>
</dbReference>
<dbReference type="InterPro" id="IPR055414">
    <property type="entry name" value="LRR_R13L4/SHOC2-like"/>
</dbReference>
<keyword evidence="7 14" id="KW-0732">Signal</keyword>
<evidence type="ECO:0000256" key="14">
    <source>
        <dbReference type="SAM" id="SignalP"/>
    </source>
</evidence>
<dbReference type="Pfam" id="PF08263">
    <property type="entry name" value="LRRNT_2"/>
    <property type="match status" value="1"/>
</dbReference>
<accession>A0ABY9DHB0</accession>
<comment type="similarity">
    <text evidence="2">Belongs to the PPP4R2 family.</text>
</comment>
<evidence type="ECO:0000256" key="3">
    <source>
        <dbReference type="ARBA" id="ARBA00009592"/>
    </source>
</evidence>
<evidence type="ECO:0000256" key="4">
    <source>
        <dbReference type="ARBA" id="ARBA00022475"/>
    </source>
</evidence>
<comment type="subcellular location">
    <subcellularLocation>
        <location evidence="1">Cell membrane</location>
        <topology evidence="1">Single-pass type I membrane protein</topology>
    </subcellularLocation>
</comment>
<dbReference type="InterPro" id="IPR015267">
    <property type="entry name" value="PPP4R2"/>
</dbReference>
<keyword evidence="6" id="KW-0812">Transmembrane</keyword>
<evidence type="ECO:0000256" key="12">
    <source>
        <dbReference type="ARBA" id="ARBA00023180"/>
    </source>
</evidence>
<dbReference type="Proteomes" id="UP001227230">
    <property type="component" value="Chromosome 16"/>
</dbReference>
<evidence type="ECO:0000313" key="17">
    <source>
        <dbReference type="EMBL" id="WKA06236.1"/>
    </source>
</evidence>
<dbReference type="EMBL" id="CP126663">
    <property type="protein sequence ID" value="WKA06236.1"/>
    <property type="molecule type" value="Genomic_DNA"/>
</dbReference>
<keyword evidence="11" id="KW-0675">Receptor</keyword>
<evidence type="ECO:0000256" key="6">
    <source>
        <dbReference type="ARBA" id="ARBA00022692"/>
    </source>
</evidence>
<name>A0ABY9DHB0_VITVI</name>
<dbReference type="Pfam" id="PF00560">
    <property type="entry name" value="LRR_1"/>
    <property type="match status" value="6"/>
</dbReference>
<keyword evidence="9" id="KW-1133">Transmembrane helix</keyword>
<keyword evidence="5" id="KW-0433">Leucine-rich repeat</keyword>
<keyword evidence="4" id="KW-1003">Cell membrane</keyword>
<dbReference type="PANTHER" id="PTHR48063">
    <property type="entry name" value="LRR RECEPTOR-LIKE KINASE"/>
    <property type="match status" value="1"/>
</dbReference>
<feature type="region of interest" description="Disordered" evidence="13">
    <location>
        <begin position="1142"/>
        <end position="1197"/>
    </location>
</feature>
<feature type="chain" id="PRO_5046016231" description="Leucine-rich repeat-containing N-terminal plant-type domain-containing protein" evidence="14">
    <location>
        <begin position="24"/>
        <end position="1221"/>
    </location>
</feature>
<evidence type="ECO:0000259" key="15">
    <source>
        <dbReference type="Pfam" id="PF08263"/>
    </source>
</evidence>
<evidence type="ECO:0000256" key="11">
    <source>
        <dbReference type="ARBA" id="ARBA00023170"/>
    </source>
</evidence>
<evidence type="ECO:0000256" key="2">
    <source>
        <dbReference type="ARBA" id="ARBA00009207"/>
    </source>
</evidence>
<feature type="domain" description="Disease resistance R13L4/SHOC-2-like LRR" evidence="16">
    <location>
        <begin position="104"/>
        <end position="245"/>
    </location>
</feature>
<dbReference type="Pfam" id="PF23598">
    <property type="entry name" value="LRR_14"/>
    <property type="match status" value="1"/>
</dbReference>
<evidence type="ECO:0000256" key="8">
    <source>
        <dbReference type="ARBA" id="ARBA00022737"/>
    </source>
</evidence>
<evidence type="ECO:0000256" key="10">
    <source>
        <dbReference type="ARBA" id="ARBA00023136"/>
    </source>
</evidence>
<dbReference type="InterPro" id="IPR013210">
    <property type="entry name" value="LRR_N_plant-typ"/>
</dbReference>
<sequence length="1221" mass="135961">MTMAMRSFECLLFSFLVLVVVCAKAGLGTTVGCVERERQALLRFKHGLVDDYGILSSWDTRDCCQWRGVRCSNQSGHIVMLHLPAPPTEFEDEYVHKFQSLRGEISPSLLELEHLTHLDLSCNDFERSHIPPFVASLSKIQYLNLSYANFTGRLPSQLGNLSNLLSLDLSSNDFEGRPIPPFLASLTKIQHLSLSYANFTGRLPSHFGNLSNLLSLDLSYNYDLNCGNLEWLSHLSSLRHLDLNLPPLTTPSFSPVNSSAPLAFLDLSDNDYDSSIYPWLFNFTTTLVHLDLSWNDHLNGSIPDAFGNMISLAYLDISHSQLHGSIPDIFGNMASLERLDLSANKLEGEIPKSLSNLCRLQGLSLGYNNLSGQLPQVLDLLACANDTLDTLFLTDNQFAGSFPDFIGFSSLKELELDHNQINGTLPKSIGQLTKLEALIIGSNSLQGVISEAHLLHLSRLSYLDLSSNSFNFNMSSEWVPPFQLIFLQLTSCQLGPRFPSWLRTQKQLQSLDISTSDISDVIPHWFWNLTSLIYFFNISNNQITGTLPNLSSKFDQPLYIDMSSNHLEGSIPQLPSGLSWLDLSNNKFSGSITLLCTVANSYLAYLDLSNNLLSGELPNCWPQWKSLTVLNLENNQFSRKIPESFGSLQLIQTLHLRNKNLIGELPSSLKKCKSLSFIDLAKNRLSGEIPPWIGGNLPNLMVLNLQSNKFSGSISPEVCQLKKIQILDLSDNNMSGTIPRCLSNFTAMTKKESLTITYNFSMSYQHWSYVDKEFVKWKGREFEFKNTLGLVKSIDLSSNKLTGEIPKEVTDLLELVSLNFSRNNLTGLIPITIGQLKSLDILDLSQNQLIGEIPSSLSEIDRLSTLDLSNNNLSGMIPQGTQLQSFNTFSYEGNPTLCGPPLLKKCPRDKAEGAPNVYSDEDDIQQDGNDMWFYVSIALGFIVGFWGVNHIWIGSLTISFCFPQQSISPLLSLSVGGLLMEISSENPQDSTISSSDADQNHDSVVPVLLNHGSTESDQDIPEEEGRGILEVMASTGKFWHDWDKLKNLLSFQLKQVLSEYPEAKMTTDEQNSSLGETYLDLVKRLDEVLLSFIEGPPFTLQRLCEIILDAQSIYPYLSKLALALEKNLLVTSTLAICTDPYPTTLVQKPDEPPEKGSEEPVQHHDSVQNGVEAEPTQGDKDEIMTEVEEADIEEDMTIDMEALEEIVVGSSETNSTPPTNS</sequence>
<protein>
    <recommendedName>
        <fullName evidence="19">Leucine-rich repeat-containing N-terminal plant-type domain-containing protein</fullName>
    </recommendedName>
</protein>
<evidence type="ECO:0008006" key="19">
    <source>
        <dbReference type="Google" id="ProtNLM"/>
    </source>
</evidence>
<organism evidence="17 18">
    <name type="scientific">Vitis vinifera</name>
    <name type="common">Grape</name>
    <dbReference type="NCBI Taxonomy" id="29760"/>
    <lineage>
        <taxon>Eukaryota</taxon>
        <taxon>Viridiplantae</taxon>
        <taxon>Streptophyta</taxon>
        <taxon>Embryophyta</taxon>
        <taxon>Tracheophyta</taxon>
        <taxon>Spermatophyta</taxon>
        <taxon>Magnoliopsida</taxon>
        <taxon>eudicotyledons</taxon>
        <taxon>Gunneridae</taxon>
        <taxon>Pentapetalae</taxon>
        <taxon>rosids</taxon>
        <taxon>Vitales</taxon>
        <taxon>Vitaceae</taxon>
        <taxon>Viteae</taxon>
        <taxon>Vitis</taxon>
    </lineage>
</organism>
<evidence type="ECO:0000313" key="18">
    <source>
        <dbReference type="Proteomes" id="UP001227230"/>
    </source>
</evidence>
<evidence type="ECO:0000256" key="5">
    <source>
        <dbReference type="ARBA" id="ARBA00022614"/>
    </source>
</evidence>
<dbReference type="SUPFAM" id="SSF52058">
    <property type="entry name" value="L domain-like"/>
    <property type="match status" value="3"/>
</dbReference>